<dbReference type="PROSITE" id="PS00107">
    <property type="entry name" value="PROTEIN_KINASE_ATP"/>
    <property type="match status" value="1"/>
</dbReference>
<dbReference type="SMART" id="SM00220">
    <property type="entry name" value="S_TKc"/>
    <property type="match status" value="1"/>
</dbReference>
<keyword evidence="6 9" id="KW-0067">ATP-binding</keyword>
<gene>
    <name evidence="13" type="ORF">HG543_14235</name>
</gene>
<dbReference type="PROSITE" id="PS50965">
    <property type="entry name" value="NERD"/>
    <property type="match status" value="1"/>
</dbReference>
<evidence type="ECO:0000256" key="5">
    <source>
        <dbReference type="ARBA" id="ARBA00022777"/>
    </source>
</evidence>
<protein>
    <recommendedName>
        <fullName evidence="1">non-specific serine/threonine protein kinase</fullName>
        <ecNumber evidence="1">2.7.11.1</ecNumber>
    </recommendedName>
</protein>
<dbReference type="GO" id="GO:0007165">
    <property type="term" value="P:signal transduction"/>
    <property type="evidence" value="ECO:0007669"/>
    <property type="project" value="TreeGrafter"/>
</dbReference>
<dbReference type="GO" id="GO:0003899">
    <property type="term" value="F:DNA-directed RNA polymerase activity"/>
    <property type="evidence" value="ECO:0007669"/>
    <property type="project" value="InterPro"/>
</dbReference>
<dbReference type="InterPro" id="IPR017441">
    <property type="entry name" value="Protein_kinase_ATP_BS"/>
</dbReference>
<comment type="caution">
    <text evidence="13">The sequence shown here is derived from an EMBL/GenBank/DDBJ whole genome shotgun (WGS) entry which is preliminary data.</text>
</comment>
<dbReference type="GO" id="GO:0005524">
    <property type="term" value="F:ATP binding"/>
    <property type="evidence" value="ECO:0007669"/>
    <property type="project" value="UniProtKB-UniRule"/>
</dbReference>
<dbReference type="Pfam" id="PF03118">
    <property type="entry name" value="RNA_pol_A_CTD"/>
    <property type="match status" value="1"/>
</dbReference>
<feature type="domain" description="NERD" evidence="12">
    <location>
        <begin position="20"/>
        <end position="138"/>
    </location>
</feature>
<feature type="domain" description="Protein kinase" evidence="11">
    <location>
        <begin position="200"/>
        <end position="475"/>
    </location>
</feature>
<dbReference type="InterPro" id="IPR000719">
    <property type="entry name" value="Prot_kinase_dom"/>
</dbReference>
<comment type="catalytic activity">
    <reaction evidence="7">
        <text>L-threonyl-[protein] + ATP = O-phospho-L-threonyl-[protein] + ADP + H(+)</text>
        <dbReference type="Rhea" id="RHEA:46608"/>
        <dbReference type="Rhea" id="RHEA-COMP:11060"/>
        <dbReference type="Rhea" id="RHEA-COMP:11605"/>
        <dbReference type="ChEBI" id="CHEBI:15378"/>
        <dbReference type="ChEBI" id="CHEBI:30013"/>
        <dbReference type="ChEBI" id="CHEBI:30616"/>
        <dbReference type="ChEBI" id="CHEBI:61977"/>
        <dbReference type="ChEBI" id="CHEBI:456216"/>
        <dbReference type="EC" id="2.7.11.1"/>
    </reaction>
</comment>
<keyword evidence="2" id="KW-0723">Serine/threonine-protein kinase</keyword>
<evidence type="ECO:0000256" key="3">
    <source>
        <dbReference type="ARBA" id="ARBA00022679"/>
    </source>
</evidence>
<evidence type="ECO:0000256" key="6">
    <source>
        <dbReference type="ARBA" id="ARBA00022840"/>
    </source>
</evidence>
<evidence type="ECO:0000313" key="14">
    <source>
        <dbReference type="Proteomes" id="UP000518300"/>
    </source>
</evidence>
<dbReference type="Gene3D" id="1.10.150.20">
    <property type="entry name" value="5' to 3' exonuclease, C-terminal subdomain"/>
    <property type="match status" value="1"/>
</dbReference>
<dbReference type="Gene3D" id="1.10.510.10">
    <property type="entry name" value="Transferase(Phosphotransferase) domain 1"/>
    <property type="match status" value="2"/>
</dbReference>
<evidence type="ECO:0000256" key="2">
    <source>
        <dbReference type="ARBA" id="ARBA00022527"/>
    </source>
</evidence>
<dbReference type="PANTHER" id="PTHR43895:SF32">
    <property type="entry name" value="SERINE_THREONINE-PROTEIN KINASE CHK1"/>
    <property type="match status" value="1"/>
</dbReference>
<dbReference type="Pfam" id="PF08378">
    <property type="entry name" value="NERD"/>
    <property type="match status" value="1"/>
</dbReference>
<evidence type="ECO:0000256" key="10">
    <source>
        <dbReference type="SAM" id="MobiDB-lite"/>
    </source>
</evidence>
<evidence type="ECO:0000256" key="8">
    <source>
        <dbReference type="ARBA" id="ARBA00048679"/>
    </source>
</evidence>
<dbReference type="PROSITE" id="PS50011">
    <property type="entry name" value="PROTEIN_KINASE_DOM"/>
    <property type="match status" value="2"/>
</dbReference>
<dbReference type="RefSeq" id="WP_169345293.1">
    <property type="nucleotide sequence ID" value="NZ_JABBJJ010000053.1"/>
</dbReference>
<proteinExistence type="predicted"/>
<dbReference type="InterPro" id="IPR011009">
    <property type="entry name" value="Kinase-like_dom_sf"/>
</dbReference>
<dbReference type="EC" id="2.7.11.1" evidence="1"/>
<feature type="binding site" evidence="9">
    <location>
        <position position="532"/>
    </location>
    <ligand>
        <name>ATP</name>
        <dbReference type="ChEBI" id="CHEBI:30616"/>
    </ligand>
</feature>
<comment type="catalytic activity">
    <reaction evidence="8">
        <text>L-seryl-[protein] + ATP = O-phospho-L-seryl-[protein] + ADP + H(+)</text>
        <dbReference type="Rhea" id="RHEA:17989"/>
        <dbReference type="Rhea" id="RHEA-COMP:9863"/>
        <dbReference type="Rhea" id="RHEA-COMP:11604"/>
        <dbReference type="ChEBI" id="CHEBI:15378"/>
        <dbReference type="ChEBI" id="CHEBI:29999"/>
        <dbReference type="ChEBI" id="CHEBI:30616"/>
        <dbReference type="ChEBI" id="CHEBI:83421"/>
        <dbReference type="ChEBI" id="CHEBI:456216"/>
        <dbReference type="EC" id="2.7.11.1"/>
    </reaction>
</comment>
<dbReference type="GO" id="GO:0006351">
    <property type="term" value="P:DNA-templated transcription"/>
    <property type="evidence" value="ECO:0007669"/>
    <property type="project" value="InterPro"/>
</dbReference>
<keyword evidence="4 9" id="KW-0547">Nucleotide-binding</keyword>
<evidence type="ECO:0000259" key="11">
    <source>
        <dbReference type="PROSITE" id="PS50011"/>
    </source>
</evidence>
<dbReference type="GO" id="GO:0003677">
    <property type="term" value="F:DNA binding"/>
    <property type="evidence" value="ECO:0007669"/>
    <property type="project" value="InterPro"/>
</dbReference>
<accession>A0A848LAR3</accession>
<feature type="region of interest" description="Disordered" evidence="10">
    <location>
        <begin position="1214"/>
        <end position="1235"/>
    </location>
</feature>
<dbReference type="EMBL" id="JABBJJ010000053">
    <property type="protein sequence ID" value="NMO15999.1"/>
    <property type="molecule type" value="Genomic_DNA"/>
</dbReference>
<name>A0A848LAR3_9BACT</name>
<evidence type="ECO:0000256" key="4">
    <source>
        <dbReference type="ARBA" id="ARBA00022741"/>
    </source>
</evidence>
<feature type="domain" description="Protein kinase" evidence="11">
    <location>
        <begin position="505"/>
        <end position="747"/>
    </location>
</feature>
<dbReference type="SUPFAM" id="SSF56112">
    <property type="entry name" value="Protein kinase-like (PK-like)"/>
    <property type="match status" value="2"/>
</dbReference>
<dbReference type="InterPro" id="IPR011528">
    <property type="entry name" value="NERD"/>
</dbReference>
<keyword evidence="5 13" id="KW-0418">Kinase</keyword>
<keyword evidence="14" id="KW-1185">Reference proteome</keyword>
<dbReference type="Pfam" id="PF00069">
    <property type="entry name" value="Pkinase"/>
    <property type="match status" value="2"/>
</dbReference>
<dbReference type="SUPFAM" id="SSF47789">
    <property type="entry name" value="C-terminal domain of RNA polymerase alpha subunit"/>
    <property type="match status" value="1"/>
</dbReference>
<evidence type="ECO:0000256" key="9">
    <source>
        <dbReference type="PROSITE-ProRule" id="PRU10141"/>
    </source>
</evidence>
<dbReference type="InterPro" id="IPR011260">
    <property type="entry name" value="RNAP_asu_C"/>
</dbReference>
<dbReference type="PANTHER" id="PTHR43895">
    <property type="entry name" value="CALCIUM/CALMODULIN-DEPENDENT PROTEIN KINASE KINASE-RELATED"/>
    <property type="match status" value="1"/>
</dbReference>
<evidence type="ECO:0000256" key="1">
    <source>
        <dbReference type="ARBA" id="ARBA00012513"/>
    </source>
</evidence>
<organism evidence="13 14">
    <name type="scientific">Pyxidicoccus fallax</name>
    <dbReference type="NCBI Taxonomy" id="394095"/>
    <lineage>
        <taxon>Bacteria</taxon>
        <taxon>Pseudomonadati</taxon>
        <taxon>Myxococcota</taxon>
        <taxon>Myxococcia</taxon>
        <taxon>Myxococcales</taxon>
        <taxon>Cystobacterineae</taxon>
        <taxon>Myxococcaceae</taxon>
        <taxon>Pyxidicoccus</taxon>
    </lineage>
</organism>
<reference evidence="13 14" key="1">
    <citation type="submission" date="2020-04" db="EMBL/GenBank/DDBJ databases">
        <title>Draft genome of Pyxidicoccus fallax type strain.</title>
        <authorList>
            <person name="Whitworth D.E."/>
        </authorList>
    </citation>
    <scope>NUCLEOTIDE SEQUENCE [LARGE SCALE GENOMIC DNA]</scope>
    <source>
        <strain evidence="13 14">DSM 14698</strain>
    </source>
</reference>
<dbReference type="GO" id="GO:0004674">
    <property type="term" value="F:protein serine/threonine kinase activity"/>
    <property type="evidence" value="ECO:0007669"/>
    <property type="project" value="UniProtKB-KW"/>
</dbReference>
<dbReference type="Proteomes" id="UP000518300">
    <property type="component" value="Unassembled WGS sequence"/>
</dbReference>
<evidence type="ECO:0000256" key="7">
    <source>
        <dbReference type="ARBA" id="ARBA00047899"/>
    </source>
</evidence>
<evidence type="ECO:0000259" key="12">
    <source>
        <dbReference type="PROSITE" id="PS50965"/>
    </source>
</evidence>
<keyword evidence="3" id="KW-0808">Transferase</keyword>
<sequence length="1420" mass="154122">MAFPEGRIHRGRATPYPWERQALDLVYKHESLSDTDPHQAWELHELYDPASGRLYEIDLLFLSRHGLFLVEIKSHPGALTGDIVDWTFTDGGRRRTIECPYPGANLKARVLADLLERQLGKERPYVHAAVFLSNVTEVRLDSGRPPWLLLPKDVGARLVNGFDGRDAQRIVNRPMMKQLLQAAHRIGLRPSKTARVVGGYQLGALVDDGEGYQEHLAKNAAVERDQARVRSYLVPAATSTERRAQLHRAARREAKTLAQIGQHPGILAYRSFVDDAPLGPAVLFEAFEDSLPLHAFVRQEPNLTFDERLGLLQQIVEAVAHCHRSGVLHRNLSPASVLVRRGADGRIHVRLHRFQTAAWIGHSSVGTRHFHELLQAVDRLYQAPEVLADPEKATYESDVFSVGCLAWLVLTDQHPAATLAEREQRIKGTKDGEGGLRPSAVRADLAILDEAISFATQPNLHARADDISDWFNAFVLEALTRPAVDINAGADPREAQKGDTLQGGLRVERRLGSGGTALVLHVRREGRDFALKVPHDVGCGERLLAEAKTLRELRHEHIVALRDVLTLGGLPCLLLEFAGERSLGDVLREQGTLPLELARRYGDDLLSAVQYLEEAGVTHRDIKPTNVGFTSQSKKQSHLLLLDFSLSSADMTAISAGTAEWRDPWLYLRGAWDADADRYAAAAVLYHALTGARPALPQGDATAEVVVEAERFDAAVRDRLTSFFRRAFAREKKTRFASAEAMRQAWAHALSVEAETDDGVSAIAIEQVRSETPVDALPLSARARNALDRAGVSTVAELLLLPRNQLSVVRGVGTHVAREIVALADQLRARFEVENRPVFMPGFSHPRLLLEEPDAGIEASTVDRLMAAGLKTTIDAALAPAARIAKLLGRVRADALRERLAAIAAAEPTPGSLGDWARELIGRASANEANRRLRVLVGLDPLPDERPDFGLPAARTVSEVAGAFGIEPAQIHSSLQFLRNKRWADNAAASALTQALSSALDAASPATPFMDLARALAKARIEGTPSDDDVRTASALVRVALELRPKPPATWRRIGSTPWVARDSEVLDALAALAETADSLAVTEPLPSSEVVRASLAEVAAGTPLATLPADQRLTLAARASDRAAASARLELYPRGMDAARALSLSLAALSGAGLSPEAVRRRIAARYPEAAPLPERPALDALLAPHGLVFMPDIGTGEYARPGQHANTSMTVAFPSRKPTAPGLPQRRSPDAQRAAAFQDQLDRGVAAGRFRVVQVRADIASRALDALAMELKTQAVSLDYVLTSAIRRQAEELGVDWSNVEAADRAGPGGPDWSLLVELVRQATDRVVDELLHWREQTLVLAWPGALARYGLASALTRIVEGAERGDAPAILLVVPAHADGTAPSINGRLPVPAPLPSQRLVMPDAWLANAHKAAETP</sequence>
<evidence type="ECO:0000313" key="13">
    <source>
        <dbReference type="EMBL" id="NMO15999.1"/>
    </source>
</evidence>